<dbReference type="EMBL" id="JAEKJR010000001">
    <property type="protein sequence ID" value="MBN8429294.1"/>
    <property type="molecule type" value="Genomic_DNA"/>
</dbReference>
<accession>A0ABS3E1X8</accession>
<dbReference type="Pfam" id="PF18883">
    <property type="entry name" value="AC_1"/>
    <property type="match status" value="1"/>
</dbReference>
<dbReference type="InterPro" id="IPR011050">
    <property type="entry name" value="Pectin_lyase_fold/virulence"/>
</dbReference>
<feature type="compositionally biased region" description="Polar residues" evidence="1">
    <location>
        <begin position="267"/>
        <end position="276"/>
    </location>
</feature>
<dbReference type="Pfam" id="PF03797">
    <property type="entry name" value="Autotransporter"/>
    <property type="match status" value="1"/>
</dbReference>
<feature type="signal peptide" evidence="2">
    <location>
        <begin position="1"/>
        <end position="36"/>
    </location>
</feature>
<protein>
    <submittedName>
        <fullName evidence="4">Autotransporter domain-containing protein</fullName>
    </submittedName>
</protein>
<gene>
    <name evidence="4" type="ORF">JF535_00380</name>
</gene>
<evidence type="ECO:0000259" key="3">
    <source>
        <dbReference type="PROSITE" id="PS51208"/>
    </source>
</evidence>
<dbReference type="InterPro" id="IPR036709">
    <property type="entry name" value="Autotransporte_beta_dom_sf"/>
</dbReference>
<dbReference type="InterPro" id="IPR012332">
    <property type="entry name" value="Autotransporter_pectin_lyase_C"/>
</dbReference>
<evidence type="ECO:0000256" key="1">
    <source>
        <dbReference type="SAM" id="MobiDB-lite"/>
    </source>
</evidence>
<name>A0ABS3E1X8_9GAMM</name>
<dbReference type="SUPFAM" id="SSF103515">
    <property type="entry name" value="Autotransporter"/>
    <property type="match status" value="1"/>
</dbReference>
<keyword evidence="5" id="KW-1185">Reference proteome</keyword>
<evidence type="ECO:0000313" key="5">
    <source>
        <dbReference type="Proteomes" id="UP000664293"/>
    </source>
</evidence>
<evidence type="ECO:0000256" key="2">
    <source>
        <dbReference type="SAM" id="SignalP"/>
    </source>
</evidence>
<dbReference type="SMART" id="SM00869">
    <property type="entry name" value="Autotransporter"/>
    <property type="match status" value="1"/>
</dbReference>
<dbReference type="Proteomes" id="UP000664293">
    <property type="component" value="Unassembled WGS sequence"/>
</dbReference>
<reference evidence="4 5" key="1">
    <citation type="submission" date="2020-12" db="EMBL/GenBank/DDBJ databases">
        <title>Oil enriched cultivation method for isolating marine PHA-producing bacteria.</title>
        <authorList>
            <person name="Zheng W."/>
            <person name="Yu S."/>
            <person name="Huang Y."/>
        </authorList>
    </citation>
    <scope>NUCLEOTIDE SEQUENCE [LARGE SCALE GENOMIC DNA]</scope>
    <source>
        <strain evidence="4 5">SN0-2</strain>
    </source>
</reference>
<proteinExistence type="predicted"/>
<feature type="region of interest" description="Disordered" evidence="1">
    <location>
        <begin position="267"/>
        <end position="290"/>
    </location>
</feature>
<comment type="caution">
    <text evidence="4">The sequence shown here is derived from an EMBL/GenBank/DDBJ whole genome shotgun (WGS) entry which is preliminary data.</text>
</comment>
<dbReference type="RefSeq" id="WP_206997830.1">
    <property type="nucleotide sequence ID" value="NZ_JAEKJR010000001.1"/>
</dbReference>
<evidence type="ECO:0000313" key="4">
    <source>
        <dbReference type="EMBL" id="MBN8429294.1"/>
    </source>
</evidence>
<dbReference type="Gene3D" id="2.40.128.130">
    <property type="entry name" value="Autotransporter beta-domain"/>
    <property type="match status" value="1"/>
</dbReference>
<feature type="chain" id="PRO_5045128006" evidence="2">
    <location>
        <begin position="37"/>
        <end position="631"/>
    </location>
</feature>
<dbReference type="CDD" id="cd01344">
    <property type="entry name" value="PL2_Passenger_AT"/>
    <property type="match status" value="1"/>
</dbReference>
<dbReference type="SUPFAM" id="SSF51126">
    <property type="entry name" value="Pectin lyase-like"/>
    <property type="match status" value="1"/>
</dbReference>
<organism evidence="4 5">
    <name type="scientific">Microbulbifer salipaludis</name>
    <dbReference type="NCBI Taxonomy" id="187980"/>
    <lineage>
        <taxon>Bacteria</taxon>
        <taxon>Pseudomonadati</taxon>
        <taxon>Pseudomonadota</taxon>
        <taxon>Gammaproteobacteria</taxon>
        <taxon>Cellvibrionales</taxon>
        <taxon>Microbulbiferaceae</taxon>
        <taxon>Microbulbifer</taxon>
    </lineage>
</organism>
<keyword evidence="2" id="KW-0732">Signal</keyword>
<dbReference type="InterPro" id="IPR005546">
    <property type="entry name" value="Autotransporte_beta"/>
</dbReference>
<dbReference type="Gene3D" id="2.160.20.20">
    <property type="match status" value="1"/>
</dbReference>
<feature type="domain" description="Autotransporter" evidence="3">
    <location>
        <begin position="350"/>
        <end position="631"/>
    </location>
</feature>
<sequence length="631" mass="68163">MRYPSAGRACNAGASRLCLLAMPAILTSLASGASTAQVLLGSEDDRYLLTPNSPGSRLLDTTFDGGTGRDTLTIQGLELENPARLRRWETISLEQATRLTLNSSLIFGDAGHHPGHLGISSDSALLLPHYSAGLYTSGGQALSVFNAGTIDLSGQTANQLLIRGDYIGGAGSAIRMDLVAGGDDSLADRVIIDGGHASGSTRLYFNRLAGSGADTQDGILVVEARNGGSTSGNAFYMPQSVSAGPYEYHLFRGTGDPADHNWYLRSTLSPGEQPVTQPAGEASGMATGSTLSLPATASPLAAPPIGGNPVPIYRPEIPLYAQAKSLARLTSLQEIGSYHKRRGEQRSWFDGVNDDWMRVHHMRADYNWHGDVSNRFDGNITGFQVGTNFWSAPTCTGGAREMGLFVGSTRASGDVTGFARGFRDYRAGRNQLTSYHVGYYFNDYRPDMGYFDFTAKVAYLELDSESSRGIGGTVTGPQLTLSVEKGFAWQPSERFHIEPQLQAVVNYSNLSAYYDDISWVEPDMTPEANFRAGLRAYPTGNQGETQWLGGNLRLYLFGNIWHTLGGNDQLQFDLNLQLDLERQATWGEFGGGVVLLESKLGSAFLNLGYQRSLDDLDWSGANASLGFNWAW</sequence>
<dbReference type="InterPro" id="IPR043990">
    <property type="entry name" value="AC_1"/>
</dbReference>
<dbReference type="PROSITE" id="PS51208">
    <property type="entry name" value="AUTOTRANSPORTER"/>
    <property type="match status" value="1"/>
</dbReference>